<sequence length="65" mass="7309">MKFFSVIIYTLKVNLLQVLVNNCRSHSISLQFIDSSIFEASASSTHPDEYADNAFVVNITDIPIM</sequence>
<dbReference type="GeneID" id="2904169"/>
<dbReference type="HOGENOM" id="CLU_2687580_0_0_1"/>
<dbReference type="RefSeq" id="XP_460879.1">
    <property type="nucleotide sequence ID" value="XM_460879.1"/>
</dbReference>
<evidence type="ECO:0000313" key="1">
    <source>
        <dbReference type="EMBL" id="CAG89229.1"/>
    </source>
</evidence>
<organism evidence="1 2">
    <name type="scientific">Debaryomyces hansenii (strain ATCC 36239 / CBS 767 / BCRC 21394 / JCM 1990 / NBRC 0083 / IGC 2968)</name>
    <name type="common">Yeast</name>
    <name type="synonym">Torulaspora hansenii</name>
    <dbReference type="NCBI Taxonomy" id="284592"/>
    <lineage>
        <taxon>Eukaryota</taxon>
        <taxon>Fungi</taxon>
        <taxon>Dikarya</taxon>
        <taxon>Ascomycota</taxon>
        <taxon>Saccharomycotina</taxon>
        <taxon>Pichiomycetes</taxon>
        <taxon>Debaryomycetaceae</taxon>
        <taxon>Debaryomyces</taxon>
    </lineage>
</organism>
<dbReference type="Proteomes" id="UP000000599">
    <property type="component" value="Chromosome F"/>
</dbReference>
<dbReference type="EMBL" id="CR382138">
    <property type="protein sequence ID" value="CAG89229.1"/>
    <property type="molecule type" value="Genomic_DNA"/>
</dbReference>
<keyword evidence="2" id="KW-1185">Reference proteome</keyword>
<proteinExistence type="predicted"/>
<dbReference type="InParanoid" id="Q6BLP2"/>
<protein>
    <submittedName>
        <fullName evidence="1">DEHA2F11858p</fullName>
    </submittedName>
</protein>
<reference evidence="1 2" key="1">
    <citation type="journal article" date="2004" name="Nature">
        <title>Genome evolution in yeasts.</title>
        <authorList>
            <consortium name="Genolevures"/>
            <person name="Dujon B."/>
            <person name="Sherman D."/>
            <person name="Fischer G."/>
            <person name="Durrens P."/>
            <person name="Casaregola S."/>
            <person name="Lafontaine I."/>
            <person name="de Montigny J."/>
            <person name="Marck C."/>
            <person name="Neuveglise C."/>
            <person name="Talla E."/>
            <person name="Goffard N."/>
            <person name="Frangeul L."/>
            <person name="Aigle M."/>
            <person name="Anthouard V."/>
            <person name="Babour A."/>
            <person name="Barbe V."/>
            <person name="Barnay S."/>
            <person name="Blanchin S."/>
            <person name="Beckerich J.M."/>
            <person name="Beyne E."/>
            <person name="Bleykasten C."/>
            <person name="Boisrame A."/>
            <person name="Boyer J."/>
            <person name="Cattolico L."/>
            <person name="Confanioleri F."/>
            <person name="de Daruvar A."/>
            <person name="Despons L."/>
            <person name="Fabre E."/>
            <person name="Fairhead C."/>
            <person name="Ferry-Dumazet H."/>
            <person name="Groppi A."/>
            <person name="Hantraye F."/>
            <person name="Hennequin C."/>
            <person name="Jauniaux N."/>
            <person name="Joyet P."/>
            <person name="Kachouri R."/>
            <person name="Kerrest A."/>
            <person name="Koszul R."/>
            <person name="Lemaire M."/>
            <person name="Lesur I."/>
            <person name="Ma L."/>
            <person name="Muller H."/>
            <person name="Nicaud J.M."/>
            <person name="Nikolski M."/>
            <person name="Oztas S."/>
            <person name="Ozier-Kalogeropoulos O."/>
            <person name="Pellenz S."/>
            <person name="Potier S."/>
            <person name="Richard G.F."/>
            <person name="Straub M.L."/>
            <person name="Suleau A."/>
            <person name="Swennene D."/>
            <person name="Tekaia F."/>
            <person name="Wesolowski-Louvel M."/>
            <person name="Westhof E."/>
            <person name="Wirth B."/>
            <person name="Zeniou-Meyer M."/>
            <person name="Zivanovic I."/>
            <person name="Bolotin-Fukuhara M."/>
            <person name="Thierry A."/>
            <person name="Bouchier C."/>
            <person name="Caudron B."/>
            <person name="Scarpelli C."/>
            <person name="Gaillardin C."/>
            <person name="Weissenbach J."/>
            <person name="Wincker P."/>
            <person name="Souciet J.L."/>
        </authorList>
    </citation>
    <scope>NUCLEOTIDE SEQUENCE [LARGE SCALE GENOMIC DNA]</scope>
    <source>
        <strain evidence="2">ATCC 36239 / CBS 767 / BCRC 21394 / JCM 1990 / NBRC 0083 / IGC 2968</strain>
    </source>
</reference>
<dbReference type="KEGG" id="dha:DEHA2F11858g"/>
<dbReference type="AlphaFoldDB" id="Q6BLP2"/>
<evidence type="ECO:0000313" key="2">
    <source>
        <dbReference type="Proteomes" id="UP000000599"/>
    </source>
</evidence>
<dbReference type="OrthoDB" id="4020743at2759"/>
<name>Q6BLP2_DEBHA</name>
<gene>
    <name evidence="1" type="ordered locus">DEHA2F11858g</name>
</gene>
<dbReference type="eggNOG" id="ENOG502T61U">
    <property type="taxonomic scope" value="Eukaryota"/>
</dbReference>
<dbReference type="VEuPathDB" id="FungiDB:DEHA2F11858g"/>
<accession>Q6BLP2</accession>
<dbReference type="OMA" id="VWMNNIT"/>